<evidence type="ECO:0000313" key="2">
    <source>
        <dbReference type="Proteomes" id="UP000828048"/>
    </source>
</evidence>
<reference evidence="1 2" key="1">
    <citation type="journal article" date="2021" name="Hortic Res">
        <title>High-quality reference genome and annotation aids understanding of berry development for evergreen blueberry (Vaccinium darrowii).</title>
        <authorList>
            <person name="Yu J."/>
            <person name="Hulse-Kemp A.M."/>
            <person name="Babiker E."/>
            <person name="Staton M."/>
        </authorList>
    </citation>
    <scope>NUCLEOTIDE SEQUENCE [LARGE SCALE GENOMIC DNA]</scope>
    <source>
        <strain evidence="2">cv. NJ 8807/NJ 8810</strain>
        <tissue evidence="1">Young leaf</tissue>
    </source>
</reference>
<gene>
    <name evidence="1" type="ORF">Vadar_016829</name>
</gene>
<protein>
    <submittedName>
        <fullName evidence="1">Uncharacterized protein</fullName>
    </submittedName>
</protein>
<sequence>MGPSSRSLELKVMSCKGLQAFNFFQKLSVHAVVSLTSDNPSNKHHHLHQQPQKTKTDTEGDKDPEWNQDMRFDLNSFSREDFDHLYLLVDLRYELGVFGDKSLGEVRVPLTDLVGDDEHGENCGVARFVSYEVRNQEKKPNGVLTFSYKVLNPSHAGVGGSATAAAAPVTDTTSPKNNYGRIDGYAVVNHVDDDDHHHHNSDQNHDLASYHHPSTTASNPDHHHHHNSHVQDLASYVLPPSYIRPPDQHLQAPYGHSEQEFSYYYASVESTTHGFRYPSLETPSYPPGSAGEGYLSYPRLDHDQFRYPPPPPPPGLYPPPHPPHPPPPPPFHPHPELIRISSDPFPPPQPPFHHHHHHPHPHHHHAAQGEAYPPPSTRDVHEHSYSMPSSMYYNGDGTRRY</sequence>
<dbReference type="Proteomes" id="UP000828048">
    <property type="component" value="Chromosome 8"/>
</dbReference>
<proteinExistence type="predicted"/>
<comment type="caution">
    <text evidence="1">The sequence shown here is derived from an EMBL/GenBank/DDBJ whole genome shotgun (WGS) entry which is preliminary data.</text>
</comment>
<organism evidence="1 2">
    <name type="scientific">Vaccinium darrowii</name>
    <dbReference type="NCBI Taxonomy" id="229202"/>
    <lineage>
        <taxon>Eukaryota</taxon>
        <taxon>Viridiplantae</taxon>
        <taxon>Streptophyta</taxon>
        <taxon>Embryophyta</taxon>
        <taxon>Tracheophyta</taxon>
        <taxon>Spermatophyta</taxon>
        <taxon>Magnoliopsida</taxon>
        <taxon>eudicotyledons</taxon>
        <taxon>Gunneridae</taxon>
        <taxon>Pentapetalae</taxon>
        <taxon>asterids</taxon>
        <taxon>Ericales</taxon>
        <taxon>Ericaceae</taxon>
        <taxon>Vaccinioideae</taxon>
        <taxon>Vaccinieae</taxon>
        <taxon>Vaccinium</taxon>
    </lineage>
</organism>
<evidence type="ECO:0000313" key="1">
    <source>
        <dbReference type="EMBL" id="KAH7851815.1"/>
    </source>
</evidence>
<accession>A0ACB7YE36</accession>
<keyword evidence="2" id="KW-1185">Reference proteome</keyword>
<name>A0ACB7YE36_9ERIC</name>
<dbReference type="EMBL" id="CM037158">
    <property type="protein sequence ID" value="KAH7851815.1"/>
    <property type="molecule type" value="Genomic_DNA"/>
</dbReference>